<protein>
    <recommendedName>
        <fullName evidence="3">Integrase SAM-like N-terminal domain-containing protein</fullName>
    </recommendedName>
</protein>
<gene>
    <name evidence="1" type="ORF">QWY28_05495</name>
</gene>
<evidence type="ECO:0008006" key="3">
    <source>
        <dbReference type="Google" id="ProtNLM"/>
    </source>
</evidence>
<evidence type="ECO:0000313" key="1">
    <source>
        <dbReference type="EMBL" id="MDN4172388.1"/>
    </source>
</evidence>
<sequence>MTTTNTPAEATKSNETVYRKRDGDPVRVYKDRVVYYPTGVVGNGGRKTERLKGRTLGETEAAVRETLGELAAPHSDELTMFKLMRHYIAHARATNAEEETVSRYRVAFNSLPETTRSSSKPVTALDLKRPRFSAASIRGAALG</sequence>
<accession>A0ABT8FCG9</accession>
<proteinExistence type="predicted"/>
<evidence type="ECO:0000313" key="2">
    <source>
        <dbReference type="Proteomes" id="UP001168620"/>
    </source>
</evidence>
<organism evidence="1 2">
    <name type="scientific">Nocardioides oceani</name>
    <dbReference type="NCBI Taxonomy" id="3058369"/>
    <lineage>
        <taxon>Bacteria</taxon>
        <taxon>Bacillati</taxon>
        <taxon>Actinomycetota</taxon>
        <taxon>Actinomycetes</taxon>
        <taxon>Propionibacteriales</taxon>
        <taxon>Nocardioidaceae</taxon>
        <taxon>Nocardioides</taxon>
    </lineage>
</organism>
<dbReference type="Proteomes" id="UP001168620">
    <property type="component" value="Unassembled WGS sequence"/>
</dbReference>
<reference evidence="1" key="1">
    <citation type="submission" date="2023-06" db="EMBL/GenBank/DDBJ databases">
        <title>Draft genome sequence of Nocardioides sp. SOB77.</title>
        <authorList>
            <person name="Zhang G."/>
        </authorList>
    </citation>
    <scope>NUCLEOTIDE SEQUENCE</scope>
    <source>
        <strain evidence="1">SOB77</strain>
    </source>
</reference>
<dbReference type="RefSeq" id="WP_300951282.1">
    <property type="nucleotide sequence ID" value="NZ_JAUHJQ010000001.1"/>
</dbReference>
<dbReference type="EMBL" id="JAUHJQ010000001">
    <property type="protein sequence ID" value="MDN4172388.1"/>
    <property type="molecule type" value="Genomic_DNA"/>
</dbReference>
<comment type="caution">
    <text evidence="1">The sequence shown here is derived from an EMBL/GenBank/DDBJ whole genome shotgun (WGS) entry which is preliminary data.</text>
</comment>
<name>A0ABT8FCG9_9ACTN</name>
<keyword evidence="2" id="KW-1185">Reference proteome</keyword>